<evidence type="ECO:0000313" key="3">
    <source>
        <dbReference type="Proteomes" id="UP001302274"/>
    </source>
</evidence>
<proteinExistence type="predicted"/>
<evidence type="ECO:0000256" key="1">
    <source>
        <dbReference type="SAM" id="SignalP"/>
    </source>
</evidence>
<dbReference type="Proteomes" id="UP001302274">
    <property type="component" value="Unassembled WGS sequence"/>
</dbReference>
<protein>
    <submittedName>
        <fullName evidence="2">Uncharacterized protein</fullName>
    </submittedName>
</protein>
<keyword evidence="3" id="KW-1185">Reference proteome</keyword>
<gene>
    <name evidence="2" type="ORF">SHI21_00975</name>
</gene>
<keyword evidence="1" id="KW-0732">Signal</keyword>
<reference evidence="2 3" key="1">
    <citation type="submission" date="2023-11" db="EMBL/GenBank/DDBJ databases">
        <title>A Novel Polar Bacteriovorax (B. antarcticus) Isolated from the Biocrust in Antarctica.</title>
        <authorList>
            <person name="Mun W."/>
            <person name="Choi S.Y."/>
            <person name="Mitchell R.J."/>
        </authorList>
    </citation>
    <scope>NUCLEOTIDE SEQUENCE [LARGE SCALE GENOMIC DNA]</scope>
    <source>
        <strain evidence="2 3">PP10</strain>
    </source>
</reference>
<dbReference type="EMBL" id="JAYGJQ010000001">
    <property type="protein sequence ID" value="MEA9354756.1"/>
    <property type="molecule type" value="Genomic_DNA"/>
</dbReference>
<organism evidence="2 3">
    <name type="scientific">Bacteriovorax antarcticus</name>
    <dbReference type="NCBI Taxonomy" id="3088717"/>
    <lineage>
        <taxon>Bacteria</taxon>
        <taxon>Pseudomonadati</taxon>
        <taxon>Bdellovibrionota</taxon>
        <taxon>Bacteriovoracia</taxon>
        <taxon>Bacteriovoracales</taxon>
        <taxon>Bacteriovoracaceae</taxon>
        <taxon>Bacteriovorax</taxon>
    </lineage>
</organism>
<sequence>MKFLLTLAIFCVTTFTYAETTVQYQPGDAGVSVTIHGMDSDAQSLYEAMNVEPEDGLTVVRKSILLTRMREPILDLMCVQSKTSNATTCTIKFIPGILTIINYEQGYVKFEVIDSYAAPRIANLFVKSSEPGPEQTVFQSLNGKLRLWKGMSAYGQVGAFTVEFSE</sequence>
<name>A0ABU5VNY8_9BACT</name>
<dbReference type="RefSeq" id="WP_323574239.1">
    <property type="nucleotide sequence ID" value="NZ_JAYGJQ010000001.1"/>
</dbReference>
<accession>A0ABU5VNY8</accession>
<feature type="signal peptide" evidence="1">
    <location>
        <begin position="1"/>
        <end position="18"/>
    </location>
</feature>
<feature type="chain" id="PRO_5045568632" evidence="1">
    <location>
        <begin position="19"/>
        <end position="166"/>
    </location>
</feature>
<evidence type="ECO:0000313" key="2">
    <source>
        <dbReference type="EMBL" id="MEA9354756.1"/>
    </source>
</evidence>
<comment type="caution">
    <text evidence="2">The sequence shown here is derived from an EMBL/GenBank/DDBJ whole genome shotgun (WGS) entry which is preliminary data.</text>
</comment>